<protein>
    <submittedName>
        <fullName evidence="3">Porin</fullName>
    </submittedName>
</protein>
<dbReference type="Proteomes" id="UP000809349">
    <property type="component" value="Unassembled WGS sequence"/>
</dbReference>
<feature type="chain" id="PRO_5045723628" evidence="1">
    <location>
        <begin position="22"/>
        <end position="419"/>
    </location>
</feature>
<keyword evidence="1" id="KW-0732">Signal</keyword>
<comment type="caution">
    <text evidence="3">The sequence shown here is derived from an EMBL/GenBank/DDBJ whole genome shotgun (WGS) entry which is preliminary data.</text>
</comment>
<dbReference type="Gene3D" id="2.40.160.10">
    <property type="entry name" value="Porin"/>
    <property type="match status" value="1"/>
</dbReference>
<evidence type="ECO:0000256" key="1">
    <source>
        <dbReference type="SAM" id="SignalP"/>
    </source>
</evidence>
<feature type="signal peptide" evidence="1">
    <location>
        <begin position="1"/>
        <end position="21"/>
    </location>
</feature>
<evidence type="ECO:0000313" key="3">
    <source>
        <dbReference type="EMBL" id="MBZ2208783.1"/>
    </source>
</evidence>
<dbReference type="InterPro" id="IPR023614">
    <property type="entry name" value="Porin_dom_sf"/>
</dbReference>
<evidence type="ECO:0000313" key="4">
    <source>
        <dbReference type="Proteomes" id="UP000809349"/>
    </source>
</evidence>
<proteinExistence type="predicted"/>
<feature type="domain" description="Porin" evidence="2">
    <location>
        <begin position="11"/>
        <end position="309"/>
    </location>
</feature>
<reference evidence="3 4" key="1">
    <citation type="submission" date="2021-01" db="EMBL/GenBank/DDBJ databases">
        <authorList>
            <person name="Ruan W."/>
            <person name="Khan S.A."/>
            <person name="Jeon C.O."/>
        </authorList>
    </citation>
    <scope>NUCLEOTIDE SEQUENCE [LARGE SCALE GENOMIC DNA]</scope>
    <source>
        <strain evidence="3 4">R798</strain>
    </source>
</reference>
<dbReference type="Pfam" id="PF13609">
    <property type="entry name" value="Porin_4"/>
    <property type="match status" value="1"/>
</dbReference>
<keyword evidence="4" id="KW-1185">Reference proteome</keyword>
<evidence type="ECO:0000259" key="2">
    <source>
        <dbReference type="Pfam" id="PF13609"/>
    </source>
</evidence>
<organism evidence="3 4">
    <name type="scientific">Massilia soli</name>
    <dbReference type="NCBI Taxonomy" id="2792854"/>
    <lineage>
        <taxon>Bacteria</taxon>
        <taxon>Pseudomonadati</taxon>
        <taxon>Pseudomonadota</taxon>
        <taxon>Betaproteobacteria</taxon>
        <taxon>Burkholderiales</taxon>
        <taxon>Oxalobacteraceae</taxon>
        <taxon>Telluria group</taxon>
        <taxon>Massilia</taxon>
    </lineage>
</organism>
<gene>
    <name evidence="3" type="ORF">I4X03_016065</name>
</gene>
<dbReference type="InterPro" id="IPR033900">
    <property type="entry name" value="Gram_neg_porin_domain"/>
</dbReference>
<sequence length="419" mass="44072">MNKRLLASMLALPFAMSAAFAADTAPSVKISGFGTGALTFTDTDQAQFARPNQATGAKKSPRTGIDSNLGLQASTDINSWLSATAQGLVRKDGEEGFGAELAWAFVKAKVSDNVSIRVGRVGLPVFMISDYRNVGYANTMLRPPSDMYSQVPFDNIDGVDGSFQHSFGDTTLTAQLAYGKTEATLAAGSGVLVTLDAKDLLALNLVAEHGPLIVRIGRADAKATIADSVSLNTLVGGLRATGAGYGFSQLAPLANELSVDDKKVSFTSAGAILDWNNVLVQTEIGKRKTDSYINDTTAWYVMGGYRFGKFLPYISHSKLKADNIVANTVPASCPAGYPAACTPTLRALSAGVTRLTTTGTQGQQSTDTIGLRWDFHTSAALKVQIDRIKPKNGQGLLLQPAAGFTGPVTVGAVAVDFVF</sequence>
<reference evidence="3 4" key="2">
    <citation type="submission" date="2021-08" db="EMBL/GenBank/DDBJ databases">
        <title>Massilia sp. R798.</title>
        <authorList>
            <person name="Baek J.H."/>
            <person name="Jung H.S."/>
            <person name="Kim K.R."/>
            <person name="Jeon C.O."/>
        </authorList>
    </citation>
    <scope>NUCLEOTIDE SEQUENCE [LARGE SCALE GENOMIC DNA]</scope>
    <source>
        <strain evidence="3 4">R798</strain>
    </source>
</reference>
<dbReference type="SUPFAM" id="SSF56935">
    <property type="entry name" value="Porins"/>
    <property type="match status" value="1"/>
</dbReference>
<dbReference type="EMBL" id="JAFBIL020000006">
    <property type="protein sequence ID" value="MBZ2208783.1"/>
    <property type="molecule type" value="Genomic_DNA"/>
</dbReference>
<accession>A0ABS7SS55</accession>
<name>A0ABS7SS55_9BURK</name>